<keyword evidence="2" id="KW-1185">Reference proteome</keyword>
<dbReference type="SMART" id="SM00855">
    <property type="entry name" value="PGAM"/>
    <property type="match status" value="1"/>
</dbReference>
<dbReference type="Pfam" id="PF00300">
    <property type="entry name" value="His_Phos_1"/>
    <property type="match status" value="1"/>
</dbReference>
<evidence type="ECO:0000256" key="1">
    <source>
        <dbReference type="SAM" id="MobiDB-lite"/>
    </source>
</evidence>
<name>A0A0N5AWX0_9BILA</name>
<reference evidence="3" key="1">
    <citation type="submission" date="2017-02" db="UniProtKB">
        <authorList>
            <consortium name="WormBaseParasite"/>
        </authorList>
    </citation>
    <scope>IDENTIFICATION</scope>
</reference>
<sequence>MANTEFGEKMTGMTYWVVRHAEREDNISHEWRKKSNLKSDNSPLSKRGQGQADELNPRFKDVHIDYVFASPYDRCLETATRLLNGKNIPIKVEPGLAEALYLCEYPPGYESLEILKKKYPLVDTDYKSVMRWDLPKEGFGDDACIGRVRKTLDAIAERYPILLVSHGAPIGAIHEILTGTWKYVGQATVSKFVETESGKYKKVLSSDASHLSDKSNLRPW</sequence>
<dbReference type="Gene3D" id="3.40.50.1240">
    <property type="entry name" value="Phosphoglycerate mutase-like"/>
    <property type="match status" value="1"/>
</dbReference>
<dbReference type="SUPFAM" id="SSF53254">
    <property type="entry name" value="Phosphoglycerate mutase-like"/>
    <property type="match status" value="1"/>
</dbReference>
<evidence type="ECO:0000313" key="3">
    <source>
        <dbReference type="WBParaSite" id="SMUV_0000943401-mRNA-1"/>
    </source>
</evidence>
<feature type="region of interest" description="Disordered" evidence="1">
    <location>
        <begin position="29"/>
        <end position="52"/>
    </location>
</feature>
<dbReference type="InterPro" id="IPR029033">
    <property type="entry name" value="His_PPase_superfam"/>
</dbReference>
<dbReference type="PANTHER" id="PTHR16469">
    <property type="entry name" value="UBIQUITIN-ASSOCIATED AND SH3 DOMAIN-CONTAINING BA-RELATED"/>
    <property type="match status" value="1"/>
</dbReference>
<dbReference type="STRING" id="451379.A0A0N5AWX0"/>
<dbReference type="GO" id="GO:0016791">
    <property type="term" value="F:phosphatase activity"/>
    <property type="evidence" value="ECO:0007669"/>
    <property type="project" value="UniProtKB-ARBA"/>
</dbReference>
<dbReference type="PANTHER" id="PTHR16469:SF27">
    <property type="entry name" value="UBIQUITIN-ASSOCIATED AND SH3 DOMAIN-CONTAINING BA-RELATED"/>
    <property type="match status" value="1"/>
</dbReference>
<organism evidence="2 3">
    <name type="scientific">Syphacia muris</name>
    <dbReference type="NCBI Taxonomy" id="451379"/>
    <lineage>
        <taxon>Eukaryota</taxon>
        <taxon>Metazoa</taxon>
        <taxon>Ecdysozoa</taxon>
        <taxon>Nematoda</taxon>
        <taxon>Chromadorea</taxon>
        <taxon>Rhabditida</taxon>
        <taxon>Spirurina</taxon>
        <taxon>Oxyuridomorpha</taxon>
        <taxon>Oxyuroidea</taxon>
        <taxon>Oxyuridae</taxon>
        <taxon>Syphacia</taxon>
    </lineage>
</organism>
<dbReference type="AlphaFoldDB" id="A0A0N5AWX0"/>
<dbReference type="InterPro" id="IPR051710">
    <property type="entry name" value="Phosphatase_SH3-domain"/>
</dbReference>
<accession>A0A0N5AWX0</accession>
<dbReference type="WBParaSite" id="SMUV_0000943401-mRNA-1">
    <property type="protein sequence ID" value="SMUV_0000943401-mRNA-1"/>
    <property type="gene ID" value="SMUV_0000943401"/>
</dbReference>
<evidence type="ECO:0000313" key="2">
    <source>
        <dbReference type="Proteomes" id="UP000046393"/>
    </source>
</evidence>
<proteinExistence type="predicted"/>
<dbReference type="Proteomes" id="UP000046393">
    <property type="component" value="Unplaced"/>
</dbReference>
<dbReference type="CDD" id="cd07067">
    <property type="entry name" value="HP_PGM_like"/>
    <property type="match status" value="1"/>
</dbReference>
<protein>
    <submittedName>
        <fullName evidence="3">Phosphoglycerate mutase family protein</fullName>
    </submittedName>
</protein>
<dbReference type="InterPro" id="IPR013078">
    <property type="entry name" value="His_Pase_superF_clade-1"/>
</dbReference>